<keyword evidence="3" id="KW-0804">Transcription</keyword>
<proteinExistence type="predicted"/>
<reference evidence="5" key="1">
    <citation type="journal article" date="2014" name="Int. J. Syst. Evol. Microbiol.">
        <title>Complete genome sequence of Corynebacterium casei LMG S-19264T (=DSM 44701T), isolated from a smear-ripened cheese.</title>
        <authorList>
            <consortium name="US DOE Joint Genome Institute (JGI-PGF)"/>
            <person name="Walter F."/>
            <person name="Albersmeier A."/>
            <person name="Kalinowski J."/>
            <person name="Ruckert C."/>
        </authorList>
    </citation>
    <scope>NUCLEOTIDE SEQUENCE</scope>
    <source>
        <strain evidence="5">CCM 8433</strain>
    </source>
</reference>
<dbReference type="PROSITE" id="PS51000">
    <property type="entry name" value="HTH_DEOR_2"/>
    <property type="match status" value="1"/>
</dbReference>
<reference evidence="5" key="2">
    <citation type="submission" date="2020-09" db="EMBL/GenBank/DDBJ databases">
        <authorList>
            <person name="Sun Q."/>
            <person name="Sedlacek I."/>
        </authorList>
    </citation>
    <scope>NUCLEOTIDE SEQUENCE</scope>
    <source>
        <strain evidence="5">CCM 8433</strain>
    </source>
</reference>
<sequence>MKNTSLTIKKRREEIIHLLERNLSSDVSVNELAELLQVSPMTIRRDLMIMEEMGVIVRVHGGASLIDKPNFEGLTENQNLENIKVALSKKAASYIKDNMTLFINSSSTALQAVNFLKETPLTIVTNNLKASPKNMNPNTTIILPGGEIRYPKEALVGDLTIEALSHISSDIAILGCSGVSAESGVRTENVHEAKVNRVMVENANQLVILVADYRKIGHVANFFTSDLSQIDILITDIYADDDALNAIEEKGVTIVQVSPD</sequence>
<dbReference type="PANTHER" id="PTHR30363:SF44">
    <property type="entry name" value="AGA OPERON TRANSCRIPTIONAL REPRESSOR-RELATED"/>
    <property type="match status" value="1"/>
</dbReference>
<dbReference type="AlphaFoldDB" id="A0A917JEW3"/>
<dbReference type="InterPro" id="IPR001034">
    <property type="entry name" value="DeoR_HTH"/>
</dbReference>
<dbReference type="InterPro" id="IPR000524">
    <property type="entry name" value="Tscrpt_reg_HTH_GntR"/>
</dbReference>
<dbReference type="InterPro" id="IPR050313">
    <property type="entry name" value="Carb_Metab_HTH_regulators"/>
</dbReference>
<dbReference type="InterPro" id="IPR036388">
    <property type="entry name" value="WH-like_DNA-bd_sf"/>
</dbReference>
<dbReference type="PRINTS" id="PR00037">
    <property type="entry name" value="HTHLACR"/>
</dbReference>
<dbReference type="Pfam" id="PF00455">
    <property type="entry name" value="DeoRC"/>
    <property type="match status" value="1"/>
</dbReference>
<dbReference type="Pfam" id="PF08220">
    <property type="entry name" value="HTH_DeoR"/>
    <property type="match status" value="1"/>
</dbReference>
<dbReference type="InterPro" id="IPR014036">
    <property type="entry name" value="DeoR-like_C"/>
</dbReference>
<dbReference type="InterPro" id="IPR036390">
    <property type="entry name" value="WH_DNA-bd_sf"/>
</dbReference>
<evidence type="ECO:0000259" key="4">
    <source>
        <dbReference type="PROSITE" id="PS51000"/>
    </source>
</evidence>
<dbReference type="InterPro" id="IPR037171">
    <property type="entry name" value="NagB/RpiA_transferase-like"/>
</dbReference>
<dbReference type="GO" id="GO:0003700">
    <property type="term" value="F:DNA-binding transcription factor activity"/>
    <property type="evidence" value="ECO:0007669"/>
    <property type="project" value="InterPro"/>
</dbReference>
<dbReference type="SUPFAM" id="SSF100950">
    <property type="entry name" value="NagB/RpiA/CoA transferase-like"/>
    <property type="match status" value="1"/>
</dbReference>
<dbReference type="EMBL" id="BMDT01000004">
    <property type="protein sequence ID" value="GGI65506.1"/>
    <property type="molecule type" value="Genomic_DNA"/>
</dbReference>
<accession>A0A917JEW3</accession>
<name>A0A917JEW3_9ENTE</name>
<evidence type="ECO:0000256" key="2">
    <source>
        <dbReference type="ARBA" id="ARBA00023125"/>
    </source>
</evidence>
<evidence type="ECO:0000313" key="5">
    <source>
        <dbReference type="EMBL" id="GGI65506.1"/>
    </source>
</evidence>
<dbReference type="Proteomes" id="UP000622610">
    <property type="component" value="Unassembled WGS sequence"/>
</dbReference>
<dbReference type="GO" id="GO:0003677">
    <property type="term" value="F:DNA binding"/>
    <property type="evidence" value="ECO:0007669"/>
    <property type="project" value="UniProtKB-KW"/>
</dbReference>
<comment type="caution">
    <text evidence="5">The sequence shown here is derived from an EMBL/GenBank/DDBJ whole genome shotgun (WGS) entry which is preliminary data.</text>
</comment>
<keyword evidence="2" id="KW-0238">DNA-binding</keyword>
<dbReference type="Gene3D" id="3.40.50.1360">
    <property type="match status" value="1"/>
</dbReference>
<dbReference type="SMART" id="SM00345">
    <property type="entry name" value="HTH_GNTR"/>
    <property type="match status" value="1"/>
</dbReference>
<dbReference type="PANTHER" id="PTHR30363">
    <property type="entry name" value="HTH-TYPE TRANSCRIPTIONAL REGULATOR SRLR-RELATED"/>
    <property type="match status" value="1"/>
</dbReference>
<protein>
    <submittedName>
        <fullName evidence="5">DeoR family transcriptional regulator</fullName>
    </submittedName>
</protein>
<dbReference type="RefSeq" id="WP_188367344.1">
    <property type="nucleotide sequence ID" value="NZ_BMDT01000004.1"/>
</dbReference>
<keyword evidence="6" id="KW-1185">Reference proteome</keyword>
<keyword evidence="1" id="KW-0805">Transcription regulation</keyword>
<dbReference type="SMART" id="SM00420">
    <property type="entry name" value="HTH_DEOR"/>
    <property type="match status" value="1"/>
</dbReference>
<dbReference type="SMART" id="SM01134">
    <property type="entry name" value="DeoRC"/>
    <property type="match status" value="1"/>
</dbReference>
<evidence type="ECO:0000313" key="6">
    <source>
        <dbReference type="Proteomes" id="UP000622610"/>
    </source>
</evidence>
<organism evidence="5 6">
    <name type="scientific">Enterococcus alcedinis</name>
    <dbReference type="NCBI Taxonomy" id="1274384"/>
    <lineage>
        <taxon>Bacteria</taxon>
        <taxon>Bacillati</taxon>
        <taxon>Bacillota</taxon>
        <taxon>Bacilli</taxon>
        <taxon>Lactobacillales</taxon>
        <taxon>Enterococcaceae</taxon>
        <taxon>Enterococcus</taxon>
    </lineage>
</organism>
<gene>
    <name evidence="5" type="ORF">GCM10011482_11600</name>
</gene>
<feature type="domain" description="HTH deoR-type" evidence="4">
    <location>
        <begin position="8"/>
        <end position="65"/>
    </location>
</feature>
<dbReference type="SUPFAM" id="SSF46785">
    <property type="entry name" value="Winged helix' DNA-binding domain"/>
    <property type="match status" value="1"/>
</dbReference>
<evidence type="ECO:0000256" key="3">
    <source>
        <dbReference type="ARBA" id="ARBA00023163"/>
    </source>
</evidence>
<evidence type="ECO:0000256" key="1">
    <source>
        <dbReference type="ARBA" id="ARBA00023015"/>
    </source>
</evidence>
<dbReference type="Gene3D" id="1.10.10.10">
    <property type="entry name" value="Winged helix-like DNA-binding domain superfamily/Winged helix DNA-binding domain"/>
    <property type="match status" value="1"/>
</dbReference>